<dbReference type="Proteomes" id="UP000281488">
    <property type="component" value="Unassembled WGS sequence"/>
</dbReference>
<evidence type="ECO:0000313" key="5">
    <source>
        <dbReference type="Proteomes" id="UP000292223"/>
    </source>
</evidence>
<evidence type="ECO:0000313" key="4">
    <source>
        <dbReference type="Proteomes" id="UP000281488"/>
    </source>
</evidence>
<dbReference type="EMBL" id="SEWT01000003">
    <property type="protein sequence ID" value="RYU33661.1"/>
    <property type="molecule type" value="Genomic_DNA"/>
</dbReference>
<reference evidence="2 5" key="3">
    <citation type="submission" date="2019-02" db="EMBL/GenBank/DDBJ databases">
        <title>From farm to fork: dissemination of Tn554::fexA-optrA in linezolid-resistant Enterococcus faecalis clones from chicken feces and meat in Tunisia.</title>
        <authorList>
            <person name="Tedim A.P."/>
            <person name="Elghaieb H."/>
            <person name="Abbassi M.S."/>
            <person name="Novais C."/>
            <person name="Hassen A."/>
            <person name="Peixe L."/>
            <person name="Freitas A.R."/>
        </authorList>
    </citation>
    <scope>NUCLEOTIDE SEQUENCE [LARGE SCALE GENOMIC DNA]</scope>
    <source>
        <strain evidence="2 5">728T</strain>
    </source>
</reference>
<dbReference type="EMBL" id="SIYF01000393">
    <property type="protein sequence ID" value="TKK75059.1"/>
    <property type="molecule type" value="Genomic_DNA"/>
</dbReference>
<reference evidence="1 4" key="1">
    <citation type="submission" date="2018-10" db="EMBL/GenBank/DDBJ databases">
        <title>Genotypes and phenotypes of Enterococci isolated from broiler chickens.</title>
        <authorList>
            <person name="Muhammad A.R."/>
            <person name="Diarra M.S."/>
        </authorList>
    </citation>
    <scope>NUCLEOTIDE SEQUENCE [LARGE SCALE GENOMIC DNA]</scope>
    <source>
        <strain evidence="1 4">LIT2 A36'</strain>
    </source>
</reference>
<comment type="caution">
    <text evidence="2">The sequence shown here is derived from an EMBL/GenBank/DDBJ whole genome shotgun (WGS) entry which is preliminary data.</text>
</comment>
<accession>A0A4U4R8D3</accession>
<sequence>MLILLLIISILKPIYAIKLHSKTGINNPFNPQNLKVIPMEIIVTMDTKNKIQVKEIIFFTSLLISIAPFR</sequence>
<proteinExistence type="predicted"/>
<evidence type="ECO:0000313" key="1">
    <source>
        <dbReference type="EMBL" id="ROX31898.1"/>
    </source>
</evidence>
<dbReference type="Proteomes" id="UP000292223">
    <property type="component" value="Unassembled WGS sequence"/>
</dbReference>
<evidence type="ECO:0000313" key="6">
    <source>
        <dbReference type="Proteomes" id="UP000305511"/>
    </source>
</evidence>
<dbReference type="EMBL" id="RKMZ01000005">
    <property type="protein sequence ID" value="ROX31898.1"/>
    <property type="molecule type" value="Genomic_DNA"/>
</dbReference>
<name>A0A4U4R8D3_ENTFL</name>
<evidence type="ECO:0000313" key="3">
    <source>
        <dbReference type="EMBL" id="TKK75059.1"/>
    </source>
</evidence>
<protein>
    <submittedName>
        <fullName evidence="2">Uncharacterized protein</fullName>
    </submittedName>
</protein>
<reference evidence="3 6" key="2">
    <citation type="submission" date="2019-02" db="EMBL/GenBank/DDBJ databases">
        <title>Bacteria dissemination in different level of health care in South Africa: the effectiveness of infections prevention and control.</title>
        <authorList>
            <person name="Shobo C."/>
            <person name="Amoako D.G."/>
            <person name="Allam M."/>
            <person name="Ismail A."/>
            <person name="Bester L.A."/>
            <person name="Essack S.Y."/>
        </authorList>
    </citation>
    <scope>NUCLEOTIDE SEQUENCE [LARGE SCALE GENOMIC DNA]</scope>
    <source>
        <strain evidence="3 6">2SIL2</strain>
    </source>
</reference>
<dbReference type="AlphaFoldDB" id="A0A4U4R8D3"/>
<dbReference type="Proteomes" id="UP000305511">
    <property type="component" value="Unassembled WGS sequence"/>
</dbReference>
<gene>
    <name evidence="1" type="ORF">EGW16_10035</name>
    <name evidence="2" type="ORF">EU507_05815</name>
    <name evidence="3" type="ORF">EY666_14300</name>
</gene>
<evidence type="ECO:0000313" key="2">
    <source>
        <dbReference type="EMBL" id="RYU33661.1"/>
    </source>
</evidence>
<organism evidence="2 5">
    <name type="scientific">Enterococcus faecalis</name>
    <name type="common">Streptococcus faecalis</name>
    <dbReference type="NCBI Taxonomy" id="1351"/>
    <lineage>
        <taxon>Bacteria</taxon>
        <taxon>Bacillati</taxon>
        <taxon>Bacillota</taxon>
        <taxon>Bacilli</taxon>
        <taxon>Lactobacillales</taxon>
        <taxon>Enterococcaceae</taxon>
        <taxon>Enterococcus</taxon>
    </lineage>
</organism>